<proteinExistence type="predicted"/>
<reference evidence="1 2" key="1">
    <citation type="submission" date="2024-09" db="EMBL/GenBank/DDBJ databases">
        <authorList>
            <person name="Sun Q."/>
            <person name="Mori K."/>
        </authorList>
    </citation>
    <scope>NUCLEOTIDE SEQUENCE [LARGE SCALE GENOMIC DNA]</scope>
    <source>
        <strain evidence="1 2">NCAIM B.02301</strain>
    </source>
</reference>
<evidence type="ECO:0008006" key="3">
    <source>
        <dbReference type="Google" id="ProtNLM"/>
    </source>
</evidence>
<accession>A0ABV6NHD8</accession>
<gene>
    <name evidence="1" type="ORF">ACFFH4_11505</name>
</gene>
<protein>
    <recommendedName>
        <fullName evidence="3">Transglycosylase</fullName>
    </recommendedName>
</protein>
<organism evidence="1 2">
    <name type="scientific">Halalkalibacter alkalisediminis</name>
    <dbReference type="NCBI Taxonomy" id="935616"/>
    <lineage>
        <taxon>Bacteria</taxon>
        <taxon>Bacillati</taxon>
        <taxon>Bacillota</taxon>
        <taxon>Bacilli</taxon>
        <taxon>Bacillales</taxon>
        <taxon>Bacillaceae</taxon>
        <taxon>Halalkalibacter</taxon>
    </lineage>
</organism>
<evidence type="ECO:0000313" key="1">
    <source>
        <dbReference type="EMBL" id="MFC0559672.1"/>
    </source>
</evidence>
<keyword evidence="2" id="KW-1185">Reference proteome</keyword>
<dbReference type="Proteomes" id="UP001589833">
    <property type="component" value="Unassembled WGS sequence"/>
</dbReference>
<sequence length="117" mass="13463">MSYELVCDHSNCGEKFILTSDDIKREKLGVYNGEVCYKCFFICPRCGTQYIAQIESNSINGRIETIENLLTKRRRQVEDDEISKAKQTDKTIQSKKEALLMKMNKIREQFGIDTLGG</sequence>
<dbReference type="EMBL" id="JBHLTR010000016">
    <property type="protein sequence ID" value="MFC0559672.1"/>
    <property type="molecule type" value="Genomic_DNA"/>
</dbReference>
<dbReference type="RefSeq" id="WP_273845740.1">
    <property type="nucleotide sequence ID" value="NZ_JAQQWT010000014.1"/>
</dbReference>
<evidence type="ECO:0000313" key="2">
    <source>
        <dbReference type="Proteomes" id="UP001589833"/>
    </source>
</evidence>
<name>A0ABV6NHD8_9BACI</name>
<comment type="caution">
    <text evidence="1">The sequence shown here is derived from an EMBL/GenBank/DDBJ whole genome shotgun (WGS) entry which is preliminary data.</text>
</comment>